<evidence type="ECO:0000313" key="3">
    <source>
        <dbReference type="EnsemblMetazoa" id="GPAI028964-PA"/>
    </source>
</evidence>
<keyword evidence="2" id="KW-0472">Membrane</keyword>
<sequence length="180" mass="20984">MSIAITLDLEERKLYWADARLDKMERANYDGTYRVVLAHSTPKHPFATAVSANLFFWSEWVLGALVRANKYTRTDVFFRIDRIDLAMAVVAEQNTIINCDDNQCKILNESYEDPSSRPESDFTLDLPRAEQLRIKMEKEKKFRQRCRLITTFLSLIFFLLTVMVVSLVLTRGKRMFGSMI</sequence>
<accession>A0A1A9ZYK1</accession>
<reference evidence="3" key="2">
    <citation type="submission" date="2020-05" db="UniProtKB">
        <authorList>
            <consortium name="EnsemblMetazoa"/>
        </authorList>
    </citation>
    <scope>IDENTIFICATION</scope>
    <source>
        <strain evidence="3">IAEA</strain>
    </source>
</reference>
<dbReference type="SMART" id="SM00135">
    <property type="entry name" value="LY"/>
    <property type="match status" value="2"/>
</dbReference>
<reference evidence="4" key="1">
    <citation type="submission" date="2014-03" db="EMBL/GenBank/DDBJ databases">
        <authorList>
            <person name="Aksoy S."/>
            <person name="Warren W."/>
            <person name="Wilson R.K."/>
        </authorList>
    </citation>
    <scope>NUCLEOTIDE SEQUENCE [LARGE SCALE GENOMIC DNA]</scope>
    <source>
        <strain evidence="4">IAEA</strain>
    </source>
</reference>
<dbReference type="SUPFAM" id="SSF63825">
    <property type="entry name" value="YWTD domain"/>
    <property type="match status" value="1"/>
</dbReference>
<feature type="transmembrane region" description="Helical" evidence="2">
    <location>
        <begin position="148"/>
        <end position="169"/>
    </location>
</feature>
<dbReference type="GO" id="GO:0005886">
    <property type="term" value="C:plasma membrane"/>
    <property type="evidence" value="ECO:0007669"/>
    <property type="project" value="TreeGrafter"/>
</dbReference>
<dbReference type="PROSITE" id="PS51120">
    <property type="entry name" value="LDLRB"/>
    <property type="match status" value="1"/>
</dbReference>
<keyword evidence="4" id="KW-1185">Reference proteome</keyword>
<dbReference type="PANTHER" id="PTHR22722">
    <property type="entry name" value="LOW-DENSITY LIPOPROTEIN RECEPTOR-RELATED PROTEIN 2-RELATED"/>
    <property type="match status" value="1"/>
</dbReference>
<dbReference type="Proteomes" id="UP000092445">
    <property type="component" value="Unassembled WGS sequence"/>
</dbReference>
<evidence type="ECO:0000256" key="2">
    <source>
        <dbReference type="SAM" id="Phobius"/>
    </source>
</evidence>
<proteinExistence type="predicted"/>
<dbReference type="GO" id="GO:0043235">
    <property type="term" value="C:receptor complex"/>
    <property type="evidence" value="ECO:0007669"/>
    <property type="project" value="TreeGrafter"/>
</dbReference>
<feature type="repeat" description="LDL-receptor class B" evidence="1">
    <location>
        <begin position="12"/>
        <end position="54"/>
    </location>
</feature>
<keyword evidence="2" id="KW-0812">Transmembrane</keyword>
<dbReference type="AlphaFoldDB" id="A0A1A9ZYK1"/>
<dbReference type="InterPro" id="IPR011042">
    <property type="entry name" value="6-blade_b-propeller_TolB-like"/>
</dbReference>
<dbReference type="VEuPathDB" id="VectorBase:GPAI028964"/>
<dbReference type="InterPro" id="IPR051221">
    <property type="entry name" value="LDLR-related"/>
</dbReference>
<dbReference type="InterPro" id="IPR000033">
    <property type="entry name" value="LDLR_classB_rpt"/>
</dbReference>
<keyword evidence="2" id="KW-1133">Transmembrane helix</keyword>
<dbReference type="Gene3D" id="2.120.10.30">
    <property type="entry name" value="TolB, C-terminal domain"/>
    <property type="match status" value="1"/>
</dbReference>
<evidence type="ECO:0000313" key="4">
    <source>
        <dbReference type="Proteomes" id="UP000092445"/>
    </source>
</evidence>
<protein>
    <submittedName>
        <fullName evidence="3">Uncharacterized protein</fullName>
    </submittedName>
</protein>
<name>A0A1A9ZYK1_GLOPL</name>
<dbReference type="STRING" id="7398.A0A1A9ZYK1"/>
<evidence type="ECO:0000256" key="1">
    <source>
        <dbReference type="PROSITE-ProRule" id="PRU00461"/>
    </source>
</evidence>
<dbReference type="EnsemblMetazoa" id="GPAI028964-RA">
    <property type="protein sequence ID" value="GPAI028964-PA"/>
    <property type="gene ID" value="GPAI028964"/>
</dbReference>
<organism evidence="3 4">
    <name type="scientific">Glossina pallidipes</name>
    <name type="common">Tsetse fly</name>
    <dbReference type="NCBI Taxonomy" id="7398"/>
    <lineage>
        <taxon>Eukaryota</taxon>
        <taxon>Metazoa</taxon>
        <taxon>Ecdysozoa</taxon>
        <taxon>Arthropoda</taxon>
        <taxon>Hexapoda</taxon>
        <taxon>Insecta</taxon>
        <taxon>Pterygota</taxon>
        <taxon>Neoptera</taxon>
        <taxon>Endopterygota</taxon>
        <taxon>Diptera</taxon>
        <taxon>Brachycera</taxon>
        <taxon>Muscomorpha</taxon>
        <taxon>Hippoboscoidea</taxon>
        <taxon>Glossinidae</taxon>
        <taxon>Glossina</taxon>
    </lineage>
</organism>